<sequence>MTIKWTRITLFWLIMIVLFVVSIYFVGKLYLLDPLENKKTSIEQKVDTQSMYIENAEMWQETVSGISTETLHKLPITKGNNQIVRMMDQAVKDSGLTIEQILVEEKSPEEGDNLHRLMYQVEGIAPSYESFQQFVTQIIANERIIEIFELSIDREDKTEAAFQFNIQFYAFYAPDFKNSNQK</sequence>
<dbReference type="EMBL" id="WJEE01000035">
    <property type="protein sequence ID" value="MRI67600.1"/>
    <property type="molecule type" value="Genomic_DNA"/>
</dbReference>
<gene>
    <name evidence="2" type="primary">pilO</name>
    <name evidence="2" type="ORF">GH885_14855</name>
</gene>
<keyword evidence="1" id="KW-0472">Membrane</keyword>
<dbReference type="GO" id="GO:0043107">
    <property type="term" value="P:type IV pilus-dependent motility"/>
    <property type="evidence" value="ECO:0007669"/>
    <property type="project" value="InterPro"/>
</dbReference>
<dbReference type="InterPro" id="IPR007445">
    <property type="entry name" value="PilO"/>
</dbReference>
<dbReference type="RefSeq" id="WP_153836164.1">
    <property type="nucleotide sequence ID" value="NZ_JBHUMW010000063.1"/>
</dbReference>
<feature type="transmembrane region" description="Helical" evidence="1">
    <location>
        <begin position="12"/>
        <end position="31"/>
    </location>
</feature>
<accession>A0A6N7R290</accession>
<keyword evidence="1" id="KW-1133">Transmembrane helix</keyword>
<reference evidence="2 3" key="1">
    <citation type="submission" date="2019-10" db="EMBL/GenBank/DDBJ databases">
        <title>Gracilibacillus salitolerans sp. nov., a moderate halophile isolated from a saline soil in northwest China.</title>
        <authorList>
            <person name="Gan L."/>
        </authorList>
    </citation>
    <scope>NUCLEOTIDE SEQUENCE [LARGE SCALE GENOMIC DNA]</scope>
    <source>
        <strain evidence="2 3">TP2-8</strain>
    </source>
</reference>
<keyword evidence="1" id="KW-0812">Transmembrane</keyword>
<protein>
    <submittedName>
        <fullName evidence="2">Type 4a pilus biogenesis protein PilO</fullName>
    </submittedName>
</protein>
<comment type="caution">
    <text evidence="2">The sequence shown here is derived from an EMBL/GenBank/DDBJ whole genome shotgun (WGS) entry which is preliminary data.</text>
</comment>
<dbReference type="Pfam" id="PF04350">
    <property type="entry name" value="PilO"/>
    <property type="match status" value="1"/>
</dbReference>
<evidence type="ECO:0000313" key="3">
    <source>
        <dbReference type="Proteomes" id="UP000435187"/>
    </source>
</evidence>
<evidence type="ECO:0000256" key="1">
    <source>
        <dbReference type="SAM" id="Phobius"/>
    </source>
</evidence>
<proteinExistence type="predicted"/>
<dbReference type="Gene3D" id="3.30.70.60">
    <property type="match status" value="1"/>
</dbReference>
<dbReference type="AlphaFoldDB" id="A0A6N7R290"/>
<dbReference type="Proteomes" id="UP000435187">
    <property type="component" value="Unassembled WGS sequence"/>
</dbReference>
<keyword evidence="3" id="KW-1185">Reference proteome</keyword>
<dbReference type="PANTHER" id="PTHR39555">
    <property type="entry name" value="FIMBRIAL ASSEMBLY PROTEIN PILO-LIKE PROTEIN-RELATED"/>
    <property type="match status" value="1"/>
</dbReference>
<dbReference type="PANTHER" id="PTHR39555:SF1">
    <property type="entry name" value="TYPE IV PILUS INNER MEMBRANE COMPONENT PILO"/>
    <property type="match status" value="1"/>
</dbReference>
<dbReference type="InterPro" id="IPR014717">
    <property type="entry name" value="Transl_elong_EF1B/ribsomal_bS6"/>
</dbReference>
<evidence type="ECO:0000313" key="2">
    <source>
        <dbReference type="EMBL" id="MRI67600.1"/>
    </source>
</evidence>
<dbReference type="GO" id="GO:0043683">
    <property type="term" value="P:type IV pilus assembly"/>
    <property type="evidence" value="ECO:0007669"/>
    <property type="project" value="InterPro"/>
</dbReference>
<name>A0A6N7R290_9BACI</name>
<organism evidence="2 3">
    <name type="scientific">Gracilibacillus thailandensis</name>
    <dbReference type="NCBI Taxonomy" id="563735"/>
    <lineage>
        <taxon>Bacteria</taxon>
        <taxon>Bacillati</taxon>
        <taxon>Bacillota</taxon>
        <taxon>Bacilli</taxon>
        <taxon>Bacillales</taxon>
        <taxon>Bacillaceae</taxon>
        <taxon>Gracilibacillus</taxon>
    </lineage>
</organism>